<evidence type="ECO:0000313" key="3">
    <source>
        <dbReference type="Proteomes" id="UP000646484"/>
    </source>
</evidence>
<keyword evidence="3" id="KW-1185">Reference proteome</keyword>
<sequence length="54" mass="6107">MNYFMIGMFSTLSLNSVLSQMADHFFAGVVSIVGGVVSSIVVARVKRRWRQRQE</sequence>
<reference evidence="2 3" key="1">
    <citation type="submission" date="2020-08" db="EMBL/GenBank/DDBJ databases">
        <title>Genome public.</title>
        <authorList>
            <person name="Liu C."/>
            <person name="Sun Q."/>
        </authorList>
    </citation>
    <scope>NUCLEOTIDE SEQUENCE [LARGE SCALE GENOMIC DNA]</scope>
    <source>
        <strain evidence="2 3">NSJ-56</strain>
    </source>
</reference>
<organism evidence="2 3">
    <name type="scientific">Butyricimonas hominis</name>
    <dbReference type="NCBI Taxonomy" id="2763032"/>
    <lineage>
        <taxon>Bacteria</taxon>
        <taxon>Pseudomonadati</taxon>
        <taxon>Bacteroidota</taxon>
        <taxon>Bacteroidia</taxon>
        <taxon>Bacteroidales</taxon>
        <taxon>Odoribacteraceae</taxon>
        <taxon>Butyricimonas</taxon>
    </lineage>
</organism>
<gene>
    <name evidence="2" type="ORF">H8S64_10875</name>
</gene>
<name>A0ABR7D0Z0_9BACT</name>
<keyword evidence="1" id="KW-1133">Transmembrane helix</keyword>
<evidence type="ECO:0000256" key="1">
    <source>
        <dbReference type="SAM" id="Phobius"/>
    </source>
</evidence>
<accession>A0ABR7D0Z0</accession>
<protein>
    <submittedName>
        <fullName evidence="2">Uncharacterized protein</fullName>
    </submittedName>
</protein>
<proteinExistence type="predicted"/>
<keyword evidence="1" id="KW-0472">Membrane</keyword>
<evidence type="ECO:0000313" key="2">
    <source>
        <dbReference type="EMBL" id="MBC5621602.1"/>
    </source>
</evidence>
<comment type="caution">
    <text evidence="2">The sequence shown here is derived from an EMBL/GenBank/DDBJ whole genome shotgun (WGS) entry which is preliminary data.</text>
</comment>
<feature type="transmembrane region" description="Helical" evidence="1">
    <location>
        <begin position="25"/>
        <end position="45"/>
    </location>
</feature>
<dbReference type="EMBL" id="JACOOH010000004">
    <property type="protein sequence ID" value="MBC5621602.1"/>
    <property type="molecule type" value="Genomic_DNA"/>
</dbReference>
<dbReference type="Proteomes" id="UP000646484">
    <property type="component" value="Unassembled WGS sequence"/>
</dbReference>
<keyword evidence="1" id="KW-0812">Transmembrane</keyword>
<dbReference type="RefSeq" id="WP_186976076.1">
    <property type="nucleotide sequence ID" value="NZ_JACOOH010000004.1"/>
</dbReference>